<feature type="transmembrane region" description="Helical" evidence="1">
    <location>
        <begin position="83"/>
        <end position="101"/>
    </location>
</feature>
<dbReference type="AlphaFoldDB" id="H3NK21"/>
<dbReference type="STRING" id="883113.HMPREF9708_01210"/>
<dbReference type="RefSeq" id="WP_006309409.1">
    <property type="nucleotide sequence ID" value="NZ_JH601133.1"/>
</dbReference>
<accession>H3NK21</accession>
<proteinExistence type="predicted"/>
<feature type="transmembrane region" description="Helical" evidence="1">
    <location>
        <begin position="23"/>
        <end position="49"/>
    </location>
</feature>
<keyword evidence="1" id="KW-0472">Membrane</keyword>
<evidence type="ECO:0000313" key="3">
    <source>
        <dbReference type="Proteomes" id="UP000006190"/>
    </source>
</evidence>
<sequence>MDYKETLWQKIFSRIYLIAISNLLWLVGLVVGLGAVGLIPSSIAVIHLWQYRKDPSRLIRANLWRDFWQVYGRAIRTYWKESGLLSLSLLIILTTVYYLSYGRTVGAMLLFYLNTISFILLCLVGEWFIYLSARFETYSQIERLRNALSYTLARMGELIIFKVFFWTGMALLWRISPGFIVLAGPGIFWCTHAAFYEAITSGKGFNQFRHYWRRDD</sequence>
<keyword evidence="3" id="KW-1185">Reference proteome</keyword>
<evidence type="ECO:0008006" key="4">
    <source>
        <dbReference type="Google" id="ProtNLM"/>
    </source>
</evidence>
<dbReference type="Pfam" id="PF04854">
    <property type="entry name" value="DUF624"/>
    <property type="match status" value="1"/>
</dbReference>
<dbReference type="HOGENOM" id="CLU_1276086_0_0_9"/>
<evidence type="ECO:0000256" key="1">
    <source>
        <dbReference type="SAM" id="Phobius"/>
    </source>
</evidence>
<reference evidence="2 3" key="1">
    <citation type="submission" date="2012-01" db="EMBL/GenBank/DDBJ databases">
        <title>The Genome Sequence of Facklamia languida CCUG 37842.</title>
        <authorList>
            <consortium name="The Broad Institute Genome Sequencing Platform"/>
            <person name="Earl A."/>
            <person name="Ward D."/>
            <person name="Feldgarden M."/>
            <person name="Gevers D."/>
            <person name="Huys G."/>
            <person name="Young S.K."/>
            <person name="Zeng Q."/>
            <person name="Gargeya S."/>
            <person name="Fitzgerald M."/>
            <person name="Haas B."/>
            <person name="Abouelleil A."/>
            <person name="Alvarado L."/>
            <person name="Arachchi H.M."/>
            <person name="Berlin A."/>
            <person name="Chapman S.B."/>
            <person name="Gearin G."/>
            <person name="Goldberg J."/>
            <person name="Griggs A."/>
            <person name="Gujja S."/>
            <person name="Hansen M."/>
            <person name="Heiman D."/>
            <person name="Howarth C."/>
            <person name="Larimer J."/>
            <person name="Lui A."/>
            <person name="MacDonald P.J.P."/>
            <person name="McCowen C."/>
            <person name="Montmayeur A."/>
            <person name="Murphy C."/>
            <person name="Neiman D."/>
            <person name="Pearson M."/>
            <person name="Priest M."/>
            <person name="Roberts A."/>
            <person name="Saif S."/>
            <person name="Shea T."/>
            <person name="Sisk P."/>
            <person name="Stolte C."/>
            <person name="Sykes S."/>
            <person name="Wortman J."/>
            <person name="Nusbaum C."/>
            <person name="Birren B."/>
        </authorList>
    </citation>
    <scope>NUCLEOTIDE SEQUENCE [LARGE SCALE GENOMIC DNA]</scope>
    <source>
        <strain evidence="2 3">CCUG 37842</strain>
    </source>
</reference>
<feature type="transmembrane region" description="Helical" evidence="1">
    <location>
        <begin position="107"/>
        <end position="131"/>
    </location>
</feature>
<dbReference type="Proteomes" id="UP000006190">
    <property type="component" value="Unassembled WGS sequence"/>
</dbReference>
<feature type="transmembrane region" description="Helical" evidence="1">
    <location>
        <begin position="179"/>
        <end position="199"/>
    </location>
</feature>
<keyword evidence="1" id="KW-0812">Transmembrane</keyword>
<feature type="transmembrane region" description="Helical" evidence="1">
    <location>
        <begin position="152"/>
        <end position="173"/>
    </location>
</feature>
<protein>
    <recommendedName>
        <fullName evidence="4">DUF624 domain-containing protein</fullName>
    </recommendedName>
</protein>
<dbReference type="EMBL" id="AGEG01000014">
    <property type="protein sequence ID" value="EHR36538.1"/>
    <property type="molecule type" value="Genomic_DNA"/>
</dbReference>
<comment type="caution">
    <text evidence="2">The sequence shown here is derived from an EMBL/GenBank/DDBJ whole genome shotgun (WGS) entry which is preliminary data.</text>
</comment>
<gene>
    <name evidence="2" type="ORF">HMPREF9708_01210</name>
</gene>
<evidence type="ECO:0000313" key="2">
    <source>
        <dbReference type="EMBL" id="EHR36538.1"/>
    </source>
</evidence>
<name>H3NK21_9LACT</name>
<keyword evidence="1" id="KW-1133">Transmembrane helix</keyword>
<dbReference type="PATRIC" id="fig|883113.3.peg.1205"/>
<organism evidence="2 3">
    <name type="scientific">Facklamia languida CCUG 37842</name>
    <dbReference type="NCBI Taxonomy" id="883113"/>
    <lineage>
        <taxon>Bacteria</taxon>
        <taxon>Bacillati</taxon>
        <taxon>Bacillota</taxon>
        <taxon>Bacilli</taxon>
        <taxon>Lactobacillales</taxon>
        <taxon>Aerococcaceae</taxon>
        <taxon>Facklamia</taxon>
    </lineage>
</organism>
<dbReference type="InterPro" id="IPR006938">
    <property type="entry name" value="DUF624"/>
</dbReference>